<evidence type="ECO:0000256" key="5">
    <source>
        <dbReference type="ARBA" id="ARBA00022857"/>
    </source>
</evidence>
<evidence type="ECO:0000256" key="1">
    <source>
        <dbReference type="ARBA" id="ARBA00003277"/>
    </source>
</evidence>
<keyword evidence="6" id="KW-0560">Oxidoreductase</keyword>
<evidence type="ECO:0000256" key="8">
    <source>
        <dbReference type="ARBA" id="ARBA00049412"/>
    </source>
</evidence>
<evidence type="ECO:0000256" key="2">
    <source>
        <dbReference type="ARBA" id="ARBA00004908"/>
    </source>
</evidence>
<comment type="catalytic activity">
    <reaction evidence="8">
        <text>a long-chain fatty aldehyde + NADP(+) + CoA = a long-chain fatty acyl-CoA + NADPH + H(+)</text>
        <dbReference type="Rhea" id="RHEA:15437"/>
        <dbReference type="ChEBI" id="CHEBI:15378"/>
        <dbReference type="ChEBI" id="CHEBI:17176"/>
        <dbReference type="ChEBI" id="CHEBI:57287"/>
        <dbReference type="ChEBI" id="CHEBI:57783"/>
        <dbReference type="ChEBI" id="CHEBI:58349"/>
        <dbReference type="ChEBI" id="CHEBI:83139"/>
        <dbReference type="EC" id="1.2.1.50"/>
    </reaction>
</comment>
<dbReference type="SUPFAM" id="SSF56801">
    <property type="entry name" value="Acetyl-CoA synthetase-like"/>
    <property type="match status" value="1"/>
</dbReference>
<dbReference type="GO" id="GO:0008218">
    <property type="term" value="P:bioluminescence"/>
    <property type="evidence" value="ECO:0007669"/>
    <property type="project" value="UniProtKB-KW"/>
</dbReference>
<dbReference type="GO" id="GO:0050062">
    <property type="term" value="F:long-chain-fatty-acyl-CoA reductase activity"/>
    <property type="evidence" value="ECO:0007669"/>
    <property type="project" value="UniProtKB-EC"/>
</dbReference>
<comment type="function">
    <text evidence="1">LuxC is the fatty acid reductase enzyme responsible for synthesis of the aldehyde substrate for the luminescent reaction catalyzed by luciferase.</text>
</comment>
<dbReference type="RefSeq" id="WP_281818507.1">
    <property type="nucleotide sequence ID" value="NZ_BRLB01000017.1"/>
</dbReference>
<organism evidence="9 10">
    <name type="scientific">Vallitalea longa</name>
    <dbReference type="NCBI Taxonomy" id="2936439"/>
    <lineage>
        <taxon>Bacteria</taxon>
        <taxon>Bacillati</taxon>
        <taxon>Bacillota</taxon>
        <taxon>Clostridia</taxon>
        <taxon>Lachnospirales</taxon>
        <taxon>Vallitaleaceae</taxon>
        <taxon>Vallitalea</taxon>
    </lineage>
</organism>
<dbReference type="EC" id="1.2.1.50" evidence="4"/>
<dbReference type="InterPro" id="IPR016162">
    <property type="entry name" value="Ald_DH_N"/>
</dbReference>
<keyword evidence="5" id="KW-0521">NADP</keyword>
<comment type="caution">
    <text evidence="9">The sequence shown here is derived from an EMBL/GenBank/DDBJ whole genome shotgun (WGS) entry which is preliminary data.</text>
</comment>
<evidence type="ECO:0000256" key="3">
    <source>
        <dbReference type="ARBA" id="ARBA00010915"/>
    </source>
</evidence>
<keyword evidence="7" id="KW-0455">Luminescence</keyword>
<dbReference type="Proteomes" id="UP001144256">
    <property type="component" value="Unassembled WGS sequence"/>
</dbReference>
<dbReference type="InterPro" id="IPR016163">
    <property type="entry name" value="Ald_DH_C"/>
</dbReference>
<sequence>MDYIIRGKLEKNCNISDVLSKVDDYLIEDLDKCNVKYSTIIDALDKLGAMLINDKHLLMPELLEYGLSEEQAKLTKEEAYSILNKEALNRKVSRELGNKFCITKRISPNENVFERWQPLGVLGHVTSSNDALLPFFSSVEGLITGNINIIKPASNTEKIVMKLVEIICEIEHKLSPYYYVLPLSSKEKESLKMVFSFCDGIAVWGSDKAIDGVKSMVSSNTKIIEWGHRISIAYFTKDGVTKKALENLCIDICINDQQACSSPQVVYFDTNDRQELISYAEKLYNALEIVSPKYIIGEIQNLSTAEITSVTLLEKMSEIMGDKKVFISPDNDFRIFVDFDNNLTASPLYRTVIVKPLVREDIVKTLRPYRSYMQSVALACDLKEIVTLTDKLLKAGITRIKNPGSMLDDYIGEPHDGVYALSQYVKRVSIESNVLPKAMMSFSEIISQDSKPFCDGTPILKKKDFHHPDYQGQPGYILLKSGGSSGKSIYAPHKYEDAETTYITGGNAMLAAGLDPKSDICINLFYSGHLYGGFISIYESLKYLGVTQLPMTAIDDFDSVVNEIINNNVNVLVGMPTYLMRLFDEQSERLINYNNINKIFYAGEHFYPQQVKLLKEKYGIKIIKSLVYGCNELGTIGYSCEYCTNNEHHLNSDSKYLEIIKMDCDEPAENGEVGRVIISSTDDSLNIYRYEIGDLARLITEPCKCGRLTPKFELLGRYGDILRFATSYINTKKIKDILYKELGYNGELQIILDCIDGIPEMTICVNDSLDRTNIIHILRENYYEIDDVIKSKMGNIFVKNCTKEDFILSEYGGKIRLVVDRRNTNEK</sequence>
<dbReference type="InterPro" id="IPR042099">
    <property type="entry name" value="ANL_N_sf"/>
</dbReference>
<accession>A0A9W6DHD2</accession>
<name>A0A9W6DHD2_9FIRM</name>
<keyword evidence="10" id="KW-1185">Reference proteome</keyword>
<dbReference type="Gene3D" id="3.40.605.10">
    <property type="entry name" value="Aldehyde Dehydrogenase, Chain A, domain 1"/>
    <property type="match status" value="1"/>
</dbReference>
<reference evidence="9" key="1">
    <citation type="submission" date="2022-06" db="EMBL/GenBank/DDBJ databases">
        <title>Vallitalea longa sp. nov., an anaerobic bacterium isolated from marine sediment.</title>
        <authorList>
            <person name="Hirano S."/>
            <person name="Terahara T."/>
            <person name="Mori K."/>
            <person name="Hamada M."/>
            <person name="Matsumoto R."/>
            <person name="Kobayashi T."/>
        </authorList>
    </citation>
    <scope>NUCLEOTIDE SEQUENCE</scope>
    <source>
        <strain evidence="9">SH18-1</strain>
    </source>
</reference>
<protein>
    <recommendedName>
        <fullName evidence="4">long-chain-fatty-acyl-CoA reductase</fullName>
        <ecNumber evidence="4">1.2.1.50</ecNumber>
    </recommendedName>
</protein>
<dbReference type="AlphaFoldDB" id="A0A9W6DHD2"/>
<dbReference type="Pfam" id="PF05893">
    <property type="entry name" value="LuxC"/>
    <property type="match status" value="1"/>
</dbReference>
<evidence type="ECO:0000256" key="7">
    <source>
        <dbReference type="ARBA" id="ARBA00023223"/>
    </source>
</evidence>
<gene>
    <name evidence="9" type="ORF">SH1V18_39220</name>
</gene>
<evidence type="ECO:0000256" key="4">
    <source>
        <dbReference type="ARBA" id="ARBA00013020"/>
    </source>
</evidence>
<dbReference type="PANTHER" id="PTHR43845:SF1">
    <property type="entry name" value="BLR5969 PROTEIN"/>
    <property type="match status" value="1"/>
</dbReference>
<dbReference type="GO" id="GO:0003995">
    <property type="term" value="F:acyl-CoA dehydrogenase activity"/>
    <property type="evidence" value="ECO:0007669"/>
    <property type="project" value="InterPro"/>
</dbReference>
<evidence type="ECO:0000313" key="10">
    <source>
        <dbReference type="Proteomes" id="UP001144256"/>
    </source>
</evidence>
<dbReference type="Gene3D" id="3.40.309.10">
    <property type="entry name" value="Aldehyde Dehydrogenase, Chain A, domain 2"/>
    <property type="match status" value="1"/>
</dbReference>
<dbReference type="InterPro" id="IPR016161">
    <property type="entry name" value="Ald_DH/histidinol_DH"/>
</dbReference>
<dbReference type="Gene3D" id="3.40.50.12780">
    <property type="entry name" value="N-terminal domain of ligase-like"/>
    <property type="match status" value="1"/>
</dbReference>
<comment type="similarity">
    <text evidence="3">Belongs to the LuxC family.</text>
</comment>
<dbReference type="PANTHER" id="PTHR43845">
    <property type="entry name" value="BLR5969 PROTEIN"/>
    <property type="match status" value="1"/>
</dbReference>
<evidence type="ECO:0000313" key="9">
    <source>
        <dbReference type="EMBL" id="GKX31442.1"/>
    </source>
</evidence>
<dbReference type="EMBL" id="BRLB01000017">
    <property type="protein sequence ID" value="GKX31442.1"/>
    <property type="molecule type" value="Genomic_DNA"/>
</dbReference>
<dbReference type="InterPro" id="IPR008670">
    <property type="entry name" value="CoA_reduct_LuxC"/>
</dbReference>
<proteinExistence type="inferred from homology"/>
<evidence type="ECO:0000256" key="6">
    <source>
        <dbReference type="ARBA" id="ARBA00023002"/>
    </source>
</evidence>
<comment type="pathway">
    <text evidence="2">Lipid metabolism; fatty acid reduction for biolumincescence.</text>
</comment>
<dbReference type="SUPFAM" id="SSF53720">
    <property type="entry name" value="ALDH-like"/>
    <property type="match status" value="1"/>
</dbReference>